<feature type="transmembrane region" description="Helical" evidence="1">
    <location>
        <begin position="283"/>
        <end position="304"/>
    </location>
</feature>
<feature type="transmembrane region" description="Helical" evidence="1">
    <location>
        <begin position="172"/>
        <end position="205"/>
    </location>
</feature>
<dbReference type="Proteomes" id="UP000438182">
    <property type="component" value="Unassembled WGS sequence"/>
</dbReference>
<proteinExistence type="predicted"/>
<keyword evidence="1" id="KW-0472">Membrane</keyword>
<feature type="transmembrane region" description="Helical" evidence="1">
    <location>
        <begin position="358"/>
        <end position="377"/>
    </location>
</feature>
<feature type="transmembrane region" description="Helical" evidence="1">
    <location>
        <begin position="97"/>
        <end position="119"/>
    </location>
</feature>
<feature type="transmembrane region" description="Helical" evidence="1">
    <location>
        <begin position="217"/>
        <end position="241"/>
    </location>
</feature>
<evidence type="ECO:0008006" key="4">
    <source>
        <dbReference type="Google" id="ProtNLM"/>
    </source>
</evidence>
<gene>
    <name evidence="2" type="ORF">GB864_13425</name>
</gene>
<dbReference type="AlphaFoldDB" id="A0A6I4P3U2"/>
<keyword evidence="3" id="KW-1185">Reference proteome</keyword>
<comment type="caution">
    <text evidence="2">The sequence shown here is derived from an EMBL/GenBank/DDBJ whole genome shotgun (WGS) entry which is preliminary data.</text>
</comment>
<name>A0A6I4P3U2_9MICO</name>
<accession>A0A6I4P3U2</accession>
<feature type="transmembrane region" description="Helical" evidence="1">
    <location>
        <begin position="335"/>
        <end position="353"/>
    </location>
</feature>
<organism evidence="2 3">
    <name type="scientific">Agromyces seonyuensis</name>
    <dbReference type="NCBI Taxonomy" id="2662446"/>
    <lineage>
        <taxon>Bacteria</taxon>
        <taxon>Bacillati</taxon>
        <taxon>Actinomycetota</taxon>
        <taxon>Actinomycetes</taxon>
        <taxon>Micrococcales</taxon>
        <taxon>Microbacteriaceae</taxon>
        <taxon>Agromyces</taxon>
    </lineage>
</organism>
<feature type="transmembrane region" description="Helical" evidence="1">
    <location>
        <begin position="311"/>
        <end position="329"/>
    </location>
</feature>
<evidence type="ECO:0000313" key="2">
    <source>
        <dbReference type="EMBL" id="MWB99545.1"/>
    </source>
</evidence>
<feature type="transmembrane region" description="Helical" evidence="1">
    <location>
        <begin position="131"/>
        <end position="152"/>
    </location>
</feature>
<sequence length="384" mass="42745">MTPWWGRVALVYVAARVVTTIVVLAFAAAQGPNAWTAGHPDYWAFANLWDARWYEIIGFGGYPRELPLDDQGFVAENQWAFMPVYPVLVSVVMLTGLPWNIAAVLVSGAAGLGAALVLFRLFRRFLDADQALFGVVLFSFAPTSPLLQFGYAESLSYLLLATALLLLVDRRYGWLFPVVLVWSFTRPGAVAFAATLLVHLVVRWVRRRAEPFPPRQIAAVVGLGLFTFAAGFAWLAVAGLVTGHPTAYLDTEFAWRAAYVGRVDAIPFTGWFLGGDWWLGQPWGTLAPIALVLVLALLLVSPWVRRLGPDIRAWIGSYGLYLFAVFFPQSSTFRMLGPMFPILGALAVPRWYWFRWGLVAVCIAGQVGWLWICWWIMGADWTPP</sequence>
<keyword evidence="1" id="KW-0812">Transmembrane</keyword>
<feature type="transmembrane region" description="Helical" evidence="1">
    <location>
        <begin position="9"/>
        <end position="29"/>
    </location>
</feature>
<dbReference type="EMBL" id="WSTA01000066">
    <property type="protein sequence ID" value="MWB99545.1"/>
    <property type="molecule type" value="Genomic_DNA"/>
</dbReference>
<reference evidence="2 3" key="1">
    <citation type="submission" date="2019-12" db="EMBL/GenBank/DDBJ databases">
        <authorList>
            <person name="Kim Y.S."/>
        </authorList>
    </citation>
    <scope>NUCLEOTIDE SEQUENCE [LARGE SCALE GENOMIC DNA]</scope>
    <source>
        <strain evidence="2 3">MMS17-SY077</strain>
    </source>
</reference>
<evidence type="ECO:0000256" key="1">
    <source>
        <dbReference type="SAM" id="Phobius"/>
    </source>
</evidence>
<protein>
    <recommendedName>
        <fullName evidence="4">Integral membrane protein</fullName>
    </recommendedName>
</protein>
<keyword evidence="1" id="KW-1133">Transmembrane helix</keyword>
<evidence type="ECO:0000313" key="3">
    <source>
        <dbReference type="Proteomes" id="UP000438182"/>
    </source>
</evidence>